<name>A0ABY7EFD5_MYAAR</name>
<feature type="transmembrane region" description="Helical" evidence="7">
    <location>
        <begin position="175"/>
        <end position="195"/>
    </location>
</feature>
<dbReference type="SMART" id="SM00665">
    <property type="entry name" value="B561"/>
    <property type="match status" value="1"/>
</dbReference>
<dbReference type="Proteomes" id="UP001164746">
    <property type="component" value="Chromosome 6"/>
</dbReference>
<evidence type="ECO:0000256" key="1">
    <source>
        <dbReference type="ARBA" id="ARBA00004370"/>
    </source>
</evidence>
<evidence type="ECO:0000313" key="10">
    <source>
        <dbReference type="EMBL" id="WAR07859.1"/>
    </source>
</evidence>
<feature type="signal peptide" evidence="8">
    <location>
        <begin position="1"/>
        <end position="24"/>
    </location>
</feature>
<dbReference type="InterPro" id="IPR006593">
    <property type="entry name" value="Cyt_b561/ferric_Rdtase_TM"/>
</dbReference>
<keyword evidence="5 7" id="KW-1133">Transmembrane helix</keyword>
<feature type="transmembrane region" description="Helical" evidence="7">
    <location>
        <begin position="201"/>
        <end position="220"/>
    </location>
</feature>
<accession>A0ABY7EFD5</accession>
<feature type="transmembrane region" description="Helical" evidence="7">
    <location>
        <begin position="241"/>
        <end position="266"/>
    </location>
</feature>
<feature type="transmembrane region" description="Helical" evidence="7">
    <location>
        <begin position="333"/>
        <end position="358"/>
    </location>
</feature>
<evidence type="ECO:0000256" key="7">
    <source>
        <dbReference type="SAM" id="Phobius"/>
    </source>
</evidence>
<sequence>MGFIQILDARWIILVLAVVKPSYGTVAWDSACGVSKGCFPDCQSSGCSYLVTWDPAAGSTITFNMKADESETNMYLALGFSSDLRMSSTGLSGTAVTQSNGVISCDFTRDVSVSGNSQFFDLNTQYRLMLVLGEAEYEDGAWKMEEHHMIPWTSDGKVNFLSTSIYSLYKLNSPLVKLHGIMMVLAWMLCCTVGILHRGSMIGLVVFGVIGFIPIFVELEGYSQPVMGLLRPGGDHKLRPLFNWAHLGVGVIGHILAVVATMMGLAMERSDIPVGGLITGLIWLGVIVIFAIIMEVLKWRDNKNKQTVDTKNAANGMEMEEKKEEKQKQATSLNFILFLVFCVVMFCFFIAIMAVIAAS</sequence>
<keyword evidence="6 7" id="KW-0472">Membrane</keyword>
<comment type="subcellular location">
    <subcellularLocation>
        <location evidence="1">Membrane</location>
    </subcellularLocation>
</comment>
<keyword evidence="4" id="KW-0249">Electron transport</keyword>
<keyword evidence="3 7" id="KW-0812">Transmembrane</keyword>
<proteinExistence type="predicted"/>
<evidence type="ECO:0000256" key="2">
    <source>
        <dbReference type="ARBA" id="ARBA00022448"/>
    </source>
</evidence>
<protein>
    <submittedName>
        <fullName evidence="10">FRRS1-like protein</fullName>
    </submittedName>
</protein>
<gene>
    <name evidence="10" type="ORF">MAR_017817</name>
</gene>
<evidence type="ECO:0000259" key="9">
    <source>
        <dbReference type="SMART" id="SM00665"/>
    </source>
</evidence>
<evidence type="ECO:0000256" key="5">
    <source>
        <dbReference type="ARBA" id="ARBA00022989"/>
    </source>
</evidence>
<keyword evidence="2" id="KW-0813">Transport</keyword>
<feature type="transmembrane region" description="Helical" evidence="7">
    <location>
        <begin position="272"/>
        <end position="297"/>
    </location>
</feature>
<dbReference type="PANTHER" id="PTHR46902:SF1">
    <property type="entry name" value="DOMON DOMAIN-CONTAINING PROTEIN FRRS1L"/>
    <property type="match status" value="1"/>
</dbReference>
<keyword evidence="8" id="KW-0732">Signal</keyword>
<organism evidence="10 11">
    <name type="scientific">Mya arenaria</name>
    <name type="common">Soft-shell clam</name>
    <dbReference type="NCBI Taxonomy" id="6604"/>
    <lineage>
        <taxon>Eukaryota</taxon>
        <taxon>Metazoa</taxon>
        <taxon>Spiralia</taxon>
        <taxon>Lophotrochozoa</taxon>
        <taxon>Mollusca</taxon>
        <taxon>Bivalvia</taxon>
        <taxon>Autobranchia</taxon>
        <taxon>Heteroconchia</taxon>
        <taxon>Euheterodonta</taxon>
        <taxon>Imparidentia</taxon>
        <taxon>Neoheterodontei</taxon>
        <taxon>Myida</taxon>
        <taxon>Myoidea</taxon>
        <taxon>Myidae</taxon>
        <taxon>Mya</taxon>
    </lineage>
</organism>
<evidence type="ECO:0000256" key="6">
    <source>
        <dbReference type="ARBA" id="ARBA00023136"/>
    </source>
</evidence>
<evidence type="ECO:0000313" key="11">
    <source>
        <dbReference type="Proteomes" id="UP001164746"/>
    </source>
</evidence>
<dbReference type="PANTHER" id="PTHR46902">
    <property type="entry name" value="DOMON DOMAIN-CONTAINING PROTEIN FRRS1L"/>
    <property type="match status" value="1"/>
</dbReference>
<evidence type="ECO:0000256" key="3">
    <source>
        <dbReference type="ARBA" id="ARBA00022692"/>
    </source>
</evidence>
<feature type="chain" id="PRO_5046565714" evidence="8">
    <location>
        <begin position="25"/>
        <end position="359"/>
    </location>
</feature>
<dbReference type="InterPro" id="IPR042789">
    <property type="entry name" value="FRRS1L"/>
</dbReference>
<feature type="domain" description="Cytochrome b561" evidence="9">
    <location>
        <begin position="178"/>
        <end position="265"/>
    </location>
</feature>
<dbReference type="CDD" id="cd08760">
    <property type="entry name" value="Cyt_b561_FRRS1_like"/>
    <property type="match status" value="1"/>
</dbReference>
<evidence type="ECO:0000256" key="4">
    <source>
        <dbReference type="ARBA" id="ARBA00022982"/>
    </source>
</evidence>
<evidence type="ECO:0000256" key="8">
    <source>
        <dbReference type="SAM" id="SignalP"/>
    </source>
</evidence>
<dbReference type="EMBL" id="CP111017">
    <property type="protein sequence ID" value="WAR07859.1"/>
    <property type="molecule type" value="Genomic_DNA"/>
</dbReference>
<reference evidence="10" key="1">
    <citation type="submission" date="2022-11" db="EMBL/GenBank/DDBJ databases">
        <title>Centuries of genome instability and evolution in soft-shell clam transmissible cancer (bioRxiv).</title>
        <authorList>
            <person name="Hart S.F.M."/>
            <person name="Yonemitsu M.A."/>
            <person name="Giersch R.M."/>
            <person name="Beal B.F."/>
            <person name="Arriagada G."/>
            <person name="Davis B.W."/>
            <person name="Ostrander E.A."/>
            <person name="Goff S.P."/>
            <person name="Metzger M.J."/>
        </authorList>
    </citation>
    <scope>NUCLEOTIDE SEQUENCE</scope>
    <source>
        <strain evidence="10">MELC-2E11</strain>
        <tissue evidence="10">Siphon/mantle</tissue>
    </source>
</reference>
<keyword evidence="11" id="KW-1185">Reference proteome</keyword>